<dbReference type="AlphaFoldDB" id="A0A5C5X0Y4"/>
<dbReference type="Proteomes" id="UP000318053">
    <property type="component" value="Unassembled WGS sequence"/>
</dbReference>
<name>A0A5C5X0Y4_9BACT</name>
<dbReference type="EMBL" id="SJPK01000012">
    <property type="protein sequence ID" value="TWT56606.1"/>
    <property type="molecule type" value="Genomic_DNA"/>
</dbReference>
<keyword evidence="3" id="KW-1185">Reference proteome</keyword>
<evidence type="ECO:0000256" key="1">
    <source>
        <dbReference type="SAM" id="MobiDB-lite"/>
    </source>
</evidence>
<reference evidence="2 3" key="1">
    <citation type="submission" date="2019-02" db="EMBL/GenBank/DDBJ databases">
        <title>Deep-cultivation of Planctomycetes and their phenomic and genomic characterization uncovers novel biology.</title>
        <authorList>
            <person name="Wiegand S."/>
            <person name="Jogler M."/>
            <person name="Boedeker C."/>
            <person name="Pinto D."/>
            <person name="Vollmers J."/>
            <person name="Rivas-Marin E."/>
            <person name="Kohn T."/>
            <person name="Peeters S.H."/>
            <person name="Heuer A."/>
            <person name="Rast P."/>
            <person name="Oberbeckmann S."/>
            <person name="Bunk B."/>
            <person name="Jeske O."/>
            <person name="Meyerdierks A."/>
            <person name="Storesund J.E."/>
            <person name="Kallscheuer N."/>
            <person name="Luecker S."/>
            <person name="Lage O.M."/>
            <person name="Pohl T."/>
            <person name="Merkel B.J."/>
            <person name="Hornburger P."/>
            <person name="Mueller R.-W."/>
            <person name="Bruemmer F."/>
            <person name="Labrenz M."/>
            <person name="Spormann A.M."/>
            <person name="Op Den Camp H."/>
            <person name="Overmann J."/>
            <person name="Amann R."/>
            <person name="Jetten M.S.M."/>
            <person name="Mascher T."/>
            <person name="Medema M.H."/>
            <person name="Devos D.P."/>
            <person name="Kaster A.-K."/>
            <person name="Ovreas L."/>
            <person name="Rohde M."/>
            <person name="Galperin M.Y."/>
            <person name="Jogler C."/>
        </authorList>
    </citation>
    <scope>NUCLEOTIDE SEQUENCE [LARGE SCALE GENOMIC DNA]</scope>
    <source>
        <strain evidence="2 3">CA85</strain>
    </source>
</reference>
<feature type="region of interest" description="Disordered" evidence="1">
    <location>
        <begin position="1"/>
        <end position="22"/>
    </location>
</feature>
<comment type="caution">
    <text evidence="2">The sequence shown here is derived from an EMBL/GenBank/DDBJ whole genome shotgun (WGS) entry which is preliminary data.</text>
</comment>
<proteinExistence type="predicted"/>
<evidence type="ECO:0000313" key="3">
    <source>
        <dbReference type="Proteomes" id="UP000318053"/>
    </source>
</evidence>
<protein>
    <submittedName>
        <fullName evidence="2">Uncharacterized protein</fullName>
    </submittedName>
</protein>
<accession>A0A5C5X0Y4</accession>
<organism evidence="2 3">
    <name type="scientific">Allorhodopirellula solitaria</name>
    <dbReference type="NCBI Taxonomy" id="2527987"/>
    <lineage>
        <taxon>Bacteria</taxon>
        <taxon>Pseudomonadati</taxon>
        <taxon>Planctomycetota</taxon>
        <taxon>Planctomycetia</taxon>
        <taxon>Pirellulales</taxon>
        <taxon>Pirellulaceae</taxon>
        <taxon>Allorhodopirellula</taxon>
    </lineage>
</organism>
<evidence type="ECO:0000313" key="2">
    <source>
        <dbReference type="EMBL" id="TWT56606.1"/>
    </source>
</evidence>
<gene>
    <name evidence="2" type="ORF">CA85_41400</name>
</gene>
<sequence>MPPRLSDVEAPGKAIATEHSRTGRTRMFRANCESRSWIHQVVTLRLHELDSHAILAFVDDRLNIGGRFVPVLFGN</sequence>